<dbReference type="InterPro" id="IPR053168">
    <property type="entry name" value="Glutamic_endopeptidase"/>
</dbReference>
<evidence type="ECO:0000256" key="2">
    <source>
        <dbReference type="SAM" id="SignalP"/>
    </source>
</evidence>
<dbReference type="Pfam" id="PF03080">
    <property type="entry name" value="Neprosin"/>
    <property type="match status" value="1"/>
</dbReference>
<reference evidence="4 5" key="1">
    <citation type="journal article" date="2013" name="Proc. Natl. Acad. Sci. U.S.A.">
        <title>Fine-scale variation in meiotic recombination in Mimulus inferred from population shotgun sequencing.</title>
        <authorList>
            <person name="Hellsten U."/>
            <person name="Wright K.M."/>
            <person name="Jenkins J."/>
            <person name="Shu S."/>
            <person name="Yuan Y."/>
            <person name="Wessler S.R."/>
            <person name="Schmutz J."/>
            <person name="Willis J.H."/>
            <person name="Rokhsar D.S."/>
        </authorList>
    </citation>
    <scope>NUCLEOTIDE SEQUENCE [LARGE SCALE GENOMIC DNA]</scope>
    <source>
        <strain evidence="5">cv. DUN x IM62</strain>
    </source>
</reference>
<feature type="signal peptide" evidence="2">
    <location>
        <begin position="1"/>
        <end position="20"/>
    </location>
</feature>
<dbReference type="OrthoDB" id="1858978at2759"/>
<gene>
    <name evidence="4" type="ORF">MIMGU_mgv1a007639mg</name>
</gene>
<dbReference type="Pfam" id="PF14365">
    <property type="entry name" value="Neprosin_AP"/>
    <property type="match status" value="1"/>
</dbReference>
<name>A0A022QS22_ERYGU</name>
<evidence type="ECO:0000313" key="4">
    <source>
        <dbReference type="EMBL" id="EYU29310.1"/>
    </source>
</evidence>
<evidence type="ECO:0000259" key="3">
    <source>
        <dbReference type="PROSITE" id="PS52045"/>
    </source>
</evidence>
<keyword evidence="2" id="KW-0732">Signal</keyword>
<dbReference type="PROSITE" id="PS52045">
    <property type="entry name" value="NEPROSIN_PEP_CD"/>
    <property type="match status" value="1"/>
</dbReference>
<dbReference type="InterPro" id="IPR004314">
    <property type="entry name" value="Neprosin"/>
</dbReference>
<feature type="domain" description="Neprosin PEP catalytic" evidence="3">
    <location>
        <begin position="146"/>
        <end position="400"/>
    </location>
</feature>
<protein>
    <recommendedName>
        <fullName evidence="3">Neprosin PEP catalytic domain-containing protein</fullName>
    </recommendedName>
</protein>
<dbReference type="KEGG" id="egt:105967066"/>
<dbReference type="InterPro" id="IPR025521">
    <property type="entry name" value="Neprosin_propep"/>
</dbReference>
<feature type="compositionally biased region" description="Basic residues" evidence="1">
    <location>
        <begin position="113"/>
        <end position="128"/>
    </location>
</feature>
<dbReference type="EMBL" id="KI631268">
    <property type="protein sequence ID" value="EYU29310.1"/>
    <property type="molecule type" value="Genomic_DNA"/>
</dbReference>
<sequence>MKSKWMIVFLLEIILTIVSSRLVVNATVRTIQSEDGDVIDCIDMYKQPAFDHPALKDHKIQLKPSYDVKMEITSDGEKQDSATTTTTQKWHKSGTCPKGTIPIRRNTMPKNLASKRQHPTRNHGRKPPMHSQSHYDKKSNENETVYLQLKNHSLAFLHTEGFAYLGAKGDIQVWNPLVESDDEYSTSHVALKSGPYYNFEAIESGWAVNPGVYGDRQTRLFVYWTGDASKETGCFDLTCPGFVQTSNELALGAAIYPISNLSGLPYQITIFIHRDPNTSNWWVQYGERMNIGYWPSDLFGWLRSHAETVQWGGEVYSTRVGTHPHTATDMGSGQFPDWVSGMSGSVKRIRVLENNMILRFPQWVFSFTDEYDCYSTYYISDYVPDPQFFYGGPGQNPRCP</sequence>
<evidence type="ECO:0000313" key="5">
    <source>
        <dbReference type="Proteomes" id="UP000030748"/>
    </source>
</evidence>
<dbReference type="Proteomes" id="UP000030748">
    <property type="component" value="Unassembled WGS sequence"/>
</dbReference>
<proteinExistence type="predicted"/>
<dbReference type="OMA" id="VTSQVWQ"/>
<dbReference type="AlphaFoldDB" id="A0A022QS22"/>
<dbReference type="PANTHER" id="PTHR31589">
    <property type="entry name" value="PROTEIN, PUTATIVE (DUF239)-RELATED-RELATED"/>
    <property type="match status" value="1"/>
</dbReference>
<keyword evidence="5" id="KW-1185">Reference proteome</keyword>
<organism evidence="4 5">
    <name type="scientific">Erythranthe guttata</name>
    <name type="common">Yellow monkey flower</name>
    <name type="synonym">Mimulus guttatus</name>
    <dbReference type="NCBI Taxonomy" id="4155"/>
    <lineage>
        <taxon>Eukaryota</taxon>
        <taxon>Viridiplantae</taxon>
        <taxon>Streptophyta</taxon>
        <taxon>Embryophyta</taxon>
        <taxon>Tracheophyta</taxon>
        <taxon>Spermatophyta</taxon>
        <taxon>Magnoliopsida</taxon>
        <taxon>eudicotyledons</taxon>
        <taxon>Gunneridae</taxon>
        <taxon>Pentapetalae</taxon>
        <taxon>asterids</taxon>
        <taxon>lamiids</taxon>
        <taxon>Lamiales</taxon>
        <taxon>Phrymaceae</taxon>
        <taxon>Erythranthe</taxon>
    </lineage>
</organism>
<evidence type="ECO:0000256" key="1">
    <source>
        <dbReference type="SAM" id="MobiDB-lite"/>
    </source>
</evidence>
<dbReference type="PhylomeDB" id="A0A022QS22"/>
<dbReference type="Gene3D" id="3.90.1320.10">
    <property type="entry name" value="Outer-capsid protein sigma 3, large lobe"/>
    <property type="match status" value="1"/>
</dbReference>
<dbReference type="eggNOG" id="ENOG502QVSF">
    <property type="taxonomic scope" value="Eukaryota"/>
</dbReference>
<dbReference type="PANTHER" id="PTHR31589:SF111">
    <property type="entry name" value="NEPROSIN DOMAIN-CONTAINING PROTEIN"/>
    <property type="match status" value="1"/>
</dbReference>
<feature type="chain" id="PRO_5001507068" description="Neprosin PEP catalytic domain-containing protein" evidence="2">
    <location>
        <begin position="21"/>
        <end position="400"/>
    </location>
</feature>
<accession>A0A022QS22</accession>
<dbReference type="STRING" id="4155.A0A022QS22"/>
<feature type="region of interest" description="Disordered" evidence="1">
    <location>
        <begin position="73"/>
        <end position="138"/>
    </location>
</feature>